<dbReference type="InterPro" id="IPR050595">
    <property type="entry name" value="Bact_response_regulator"/>
</dbReference>
<dbReference type="SUPFAM" id="SSF52172">
    <property type="entry name" value="CheY-like"/>
    <property type="match status" value="1"/>
</dbReference>
<dbReference type="Proteomes" id="UP000289821">
    <property type="component" value="Unassembled WGS sequence"/>
</dbReference>
<evidence type="ECO:0000313" key="5">
    <source>
        <dbReference type="Proteomes" id="UP000289821"/>
    </source>
</evidence>
<accession>A0A4Q0NYA1</accession>
<dbReference type="PANTHER" id="PTHR44591">
    <property type="entry name" value="STRESS RESPONSE REGULATOR PROTEIN 1"/>
    <property type="match status" value="1"/>
</dbReference>
<keyword evidence="1 2" id="KW-0597">Phosphoprotein</keyword>
<reference evidence="4 5" key="1">
    <citation type="submission" date="2018-07" db="EMBL/GenBank/DDBJ databases">
        <title>Leeuwenhoekiella genomics.</title>
        <authorList>
            <person name="Tahon G."/>
            <person name="Willems A."/>
        </authorList>
    </citation>
    <scope>NUCLEOTIDE SEQUENCE [LARGE SCALE GENOMIC DNA]</scope>
    <source>
        <strain evidence="4 5">R-50232</strain>
    </source>
</reference>
<protein>
    <submittedName>
        <fullName evidence="4">CheY-like chemotaxis protein</fullName>
    </submittedName>
</protein>
<dbReference type="Gene3D" id="3.40.50.2300">
    <property type="match status" value="1"/>
</dbReference>
<dbReference type="Pfam" id="PF00072">
    <property type="entry name" value="Response_reg"/>
    <property type="match status" value="1"/>
</dbReference>
<organism evidence="4 5">
    <name type="scientific">Leeuwenhoekiella aestuarii</name>
    <dbReference type="NCBI Taxonomy" id="2249426"/>
    <lineage>
        <taxon>Bacteria</taxon>
        <taxon>Pseudomonadati</taxon>
        <taxon>Bacteroidota</taxon>
        <taxon>Flavobacteriia</taxon>
        <taxon>Flavobacteriales</taxon>
        <taxon>Flavobacteriaceae</taxon>
        <taxon>Leeuwenhoekiella</taxon>
    </lineage>
</organism>
<dbReference type="CDD" id="cd00156">
    <property type="entry name" value="REC"/>
    <property type="match status" value="1"/>
</dbReference>
<evidence type="ECO:0000256" key="1">
    <source>
        <dbReference type="ARBA" id="ARBA00022553"/>
    </source>
</evidence>
<evidence type="ECO:0000313" key="4">
    <source>
        <dbReference type="EMBL" id="RXG16649.1"/>
    </source>
</evidence>
<name>A0A4Q0NYA1_9FLAO</name>
<dbReference type="SMART" id="SM00448">
    <property type="entry name" value="REC"/>
    <property type="match status" value="1"/>
</dbReference>
<dbReference type="EMBL" id="QOVI01000002">
    <property type="protein sequence ID" value="RXG16649.1"/>
    <property type="molecule type" value="Genomic_DNA"/>
</dbReference>
<dbReference type="InterPro" id="IPR001789">
    <property type="entry name" value="Sig_transdc_resp-reg_receiver"/>
</dbReference>
<dbReference type="PANTHER" id="PTHR44591:SF3">
    <property type="entry name" value="RESPONSE REGULATORY DOMAIN-CONTAINING PROTEIN"/>
    <property type="match status" value="1"/>
</dbReference>
<comment type="caution">
    <text evidence="4">The sequence shown here is derived from an EMBL/GenBank/DDBJ whole genome shotgun (WGS) entry which is preliminary data.</text>
</comment>
<dbReference type="InterPro" id="IPR011006">
    <property type="entry name" value="CheY-like_superfamily"/>
</dbReference>
<feature type="modified residue" description="4-aspartylphosphate" evidence="2">
    <location>
        <position position="56"/>
    </location>
</feature>
<evidence type="ECO:0000259" key="3">
    <source>
        <dbReference type="PROSITE" id="PS50110"/>
    </source>
</evidence>
<dbReference type="OrthoDB" id="673128at2"/>
<proteinExistence type="predicted"/>
<dbReference type="GO" id="GO:0000160">
    <property type="term" value="P:phosphorelay signal transduction system"/>
    <property type="evidence" value="ECO:0007669"/>
    <property type="project" value="InterPro"/>
</dbReference>
<feature type="domain" description="Response regulatory" evidence="3">
    <location>
        <begin position="4"/>
        <end position="123"/>
    </location>
</feature>
<dbReference type="RefSeq" id="WP_128760319.1">
    <property type="nucleotide sequence ID" value="NZ_QOVI01000002.1"/>
</dbReference>
<keyword evidence="5" id="KW-1185">Reference proteome</keyword>
<evidence type="ECO:0000256" key="2">
    <source>
        <dbReference type="PROSITE-ProRule" id="PRU00169"/>
    </source>
</evidence>
<gene>
    <name evidence="4" type="ORF">DSM04_102230</name>
</gene>
<sequence length="123" mass="14188">MEIEILIVDDDPIFHLMISNLLKNLGVSKIKSILDPKEGLNYLLTHKDVPDILFLDINMPKLSGWQLLDSLNNSKVDLLSMKIYIVTSSIDKYDKDKSKEYNIVNFLNKPLKPNTLRKIVVEF</sequence>
<dbReference type="PROSITE" id="PS50110">
    <property type="entry name" value="RESPONSE_REGULATORY"/>
    <property type="match status" value="1"/>
</dbReference>
<dbReference type="AlphaFoldDB" id="A0A4Q0NYA1"/>